<keyword evidence="3" id="KW-1185">Reference proteome</keyword>
<dbReference type="Proteomes" id="UP000540506">
    <property type="component" value="Unassembled WGS sequence"/>
</dbReference>
<reference evidence="2 3" key="1">
    <citation type="submission" date="2020-08" db="EMBL/GenBank/DDBJ databases">
        <title>Sequencing the genomes of 1000 actinobacteria strains.</title>
        <authorList>
            <person name="Klenk H.-P."/>
        </authorList>
    </citation>
    <scope>NUCLEOTIDE SEQUENCE [LARGE SCALE GENOMIC DNA]</scope>
    <source>
        <strain evidence="2 3">DSM 41654</strain>
    </source>
</reference>
<dbReference type="AlphaFoldDB" id="A0A7W7R7M0"/>
<proteinExistence type="predicted"/>
<accession>A0A7W7R7M0</accession>
<organism evidence="2 3">
    <name type="scientific">Kitasatospora kifunensis</name>
    <name type="common">Streptomyces kifunensis</name>
    <dbReference type="NCBI Taxonomy" id="58351"/>
    <lineage>
        <taxon>Bacteria</taxon>
        <taxon>Bacillati</taxon>
        <taxon>Actinomycetota</taxon>
        <taxon>Actinomycetes</taxon>
        <taxon>Kitasatosporales</taxon>
        <taxon>Streptomycetaceae</taxon>
        <taxon>Kitasatospora</taxon>
    </lineage>
</organism>
<protein>
    <submittedName>
        <fullName evidence="2">Ferredoxin</fullName>
    </submittedName>
</protein>
<comment type="caution">
    <text evidence="2">The sequence shown here is derived from an EMBL/GenBank/DDBJ whole genome shotgun (WGS) entry which is preliminary data.</text>
</comment>
<feature type="region of interest" description="Disordered" evidence="1">
    <location>
        <begin position="88"/>
        <end position="111"/>
    </location>
</feature>
<name>A0A7W7R7M0_KITKI</name>
<evidence type="ECO:0000313" key="2">
    <source>
        <dbReference type="EMBL" id="MBB4926902.1"/>
    </source>
</evidence>
<gene>
    <name evidence="2" type="ORF">FHR34_005895</name>
</gene>
<evidence type="ECO:0000256" key="1">
    <source>
        <dbReference type="SAM" id="MobiDB-lite"/>
    </source>
</evidence>
<sequence>MGPGRRGLPVAGPLERLLRTIPLGNAEALVVRVDRARCVDTGWCAGGDPAELVLGKDGCARAPRKSTTDRKTVTDAATACLTEIIDDQSADASGKTARGPAGPPRGRHSRG</sequence>
<evidence type="ECO:0000313" key="3">
    <source>
        <dbReference type="Proteomes" id="UP000540506"/>
    </source>
</evidence>
<dbReference type="EMBL" id="JACHJV010000001">
    <property type="protein sequence ID" value="MBB4926902.1"/>
    <property type="molecule type" value="Genomic_DNA"/>
</dbReference>